<dbReference type="KEGG" id="eic:NT01EI_3333"/>
<gene>
    <name evidence="1" type="ordered locus">NT01EI_3333</name>
</gene>
<reference evidence="2" key="1">
    <citation type="submission" date="2009-03" db="EMBL/GenBank/DDBJ databases">
        <title>Complete genome sequence of Edwardsiella ictaluri 93-146.</title>
        <authorList>
            <person name="Williams M.L."/>
            <person name="Gillaspy A.F."/>
            <person name="Dyer D.W."/>
            <person name="Thune R.L."/>
            <person name="Waldbieser G.C."/>
            <person name="Schuster S.C."/>
            <person name="Gipson J."/>
            <person name="Zaitshik J."/>
            <person name="Landry C."/>
            <person name="Lawrence M.L."/>
        </authorList>
    </citation>
    <scope>NUCLEOTIDE SEQUENCE [LARGE SCALE GENOMIC DNA]</scope>
    <source>
        <strain evidence="2">93-146</strain>
    </source>
</reference>
<organism evidence="1 2">
    <name type="scientific">Edwardsiella ictaluri (strain 93-146)</name>
    <dbReference type="NCBI Taxonomy" id="634503"/>
    <lineage>
        <taxon>Bacteria</taxon>
        <taxon>Pseudomonadati</taxon>
        <taxon>Pseudomonadota</taxon>
        <taxon>Gammaproteobacteria</taxon>
        <taxon>Enterobacterales</taxon>
        <taxon>Hafniaceae</taxon>
        <taxon>Edwardsiella</taxon>
    </lineage>
</organism>
<proteinExistence type="predicted"/>
<protein>
    <submittedName>
        <fullName evidence="1">Uncharacterized protein</fullName>
    </submittedName>
</protein>
<accession>C5B943</accession>
<sequence length="37" mass="3853">MLPEVPIEMLLTRSAWLLAPGDGGAGADLGIVTPSFR</sequence>
<dbReference type="HOGENOM" id="CLU_3343067_0_0_6"/>
<dbReference type="Proteomes" id="UP000001485">
    <property type="component" value="Chromosome"/>
</dbReference>
<evidence type="ECO:0000313" key="2">
    <source>
        <dbReference type="Proteomes" id="UP000001485"/>
    </source>
</evidence>
<evidence type="ECO:0000313" key="1">
    <source>
        <dbReference type="EMBL" id="ACR70471.1"/>
    </source>
</evidence>
<name>C5B943_EDWI9</name>
<dbReference type="EMBL" id="CP001600">
    <property type="protein sequence ID" value="ACR70471.1"/>
    <property type="molecule type" value="Genomic_DNA"/>
</dbReference>
<dbReference type="AlphaFoldDB" id="C5B943"/>
<reference evidence="1 2" key="2">
    <citation type="journal article" date="2012" name="J. Bacteriol.">
        <title>Genome Sequence of Edwardsiella ictaluri 93-146, a Strain Associated with a Natural Channel Catfish Outbreak of Enteric Septicemia of Catfish.</title>
        <authorList>
            <person name="Williams M.L."/>
            <person name="Gillaspy A.F."/>
            <person name="Dyer D.W."/>
            <person name="Thune R.L."/>
            <person name="Waldbieser G.C."/>
            <person name="Schuster S.C."/>
            <person name="Gipson J."/>
            <person name="Zaitshik J."/>
            <person name="Landry C."/>
            <person name="Banes M.M."/>
            <person name="Lawrence M.L."/>
        </authorList>
    </citation>
    <scope>NUCLEOTIDE SEQUENCE [LARGE SCALE GENOMIC DNA]</scope>
    <source>
        <strain evidence="1 2">93-146</strain>
    </source>
</reference>